<organism evidence="2 3">
    <name type="scientific">Laceyella sacchari</name>
    <name type="common">Thermoactinomyces thalpophilus</name>
    <dbReference type="NCBI Taxonomy" id="37482"/>
    <lineage>
        <taxon>Bacteria</taxon>
        <taxon>Bacillati</taxon>
        <taxon>Bacillota</taxon>
        <taxon>Bacilli</taxon>
        <taxon>Bacillales</taxon>
        <taxon>Thermoactinomycetaceae</taxon>
        <taxon>Laceyella</taxon>
    </lineage>
</organism>
<gene>
    <name evidence="2" type="ORF">NYR52_12040</name>
</gene>
<keyword evidence="1" id="KW-0812">Transmembrane</keyword>
<protein>
    <submittedName>
        <fullName evidence="2">DUF3679 domain-containing protein</fullName>
    </submittedName>
</protein>
<evidence type="ECO:0000313" key="3">
    <source>
        <dbReference type="Proteomes" id="UP001058650"/>
    </source>
</evidence>
<proteinExistence type="predicted"/>
<dbReference type="InterPro" id="IPR020534">
    <property type="entry name" value="Uncharacterised_YqxA"/>
</dbReference>
<name>A0ABY5TZM7_LACSH</name>
<feature type="transmembrane region" description="Helical" evidence="1">
    <location>
        <begin position="6"/>
        <end position="25"/>
    </location>
</feature>
<dbReference type="EMBL" id="CP103866">
    <property type="protein sequence ID" value="UWE02857.1"/>
    <property type="molecule type" value="Genomic_DNA"/>
</dbReference>
<dbReference type="RefSeq" id="WP_259435711.1">
    <property type="nucleotide sequence ID" value="NZ_CP103866.1"/>
</dbReference>
<evidence type="ECO:0000256" key="1">
    <source>
        <dbReference type="SAM" id="Phobius"/>
    </source>
</evidence>
<sequence length="116" mass="12566">MSEVRVILQCCCLIIMLMVGIGIGISHAEKNMQAMQGTEGAPRAIQITPTAQGRIEIAVLGQTVETEHPASVANQEKVVAQVRQGTNLMAAMGNEVGAGIRQFTRELAAWMFRWAE</sequence>
<dbReference type="Proteomes" id="UP001058650">
    <property type="component" value="Chromosome"/>
</dbReference>
<accession>A0ABY5TZM7</accession>
<keyword evidence="3" id="KW-1185">Reference proteome</keyword>
<dbReference type="Pfam" id="PF12438">
    <property type="entry name" value="DUF3679"/>
    <property type="match status" value="1"/>
</dbReference>
<keyword evidence="1" id="KW-0472">Membrane</keyword>
<reference evidence="2" key="1">
    <citation type="submission" date="2022-08" db="EMBL/GenBank/DDBJ databases">
        <title>The complete genome sequence of the thermophilic bacterium Laceyella sacchari FBKL4.010 reveals the basis for tetramethylpyrazine biosynthesis in Moutai-flavor Daqu.</title>
        <authorList>
            <person name="Li D."/>
            <person name="Huang W."/>
            <person name="Wang C."/>
            <person name="Qiu S."/>
        </authorList>
    </citation>
    <scope>NUCLEOTIDE SEQUENCE</scope>
    <source>
        <strain evidence="2">FBKL4.014</strain>
    </source>
</reference>
<evidence type="ECO:0000313" key="2">
    <source>
        <dbReference type="EMBL" id="UWE02857.1"/>
    </source>
</evidence>
<keyword evidence="1" id="KW-1133">Transmembrane helix</keyword>